<dbReference type="Gene3D" id="2.60.40.10">
    <property type="entry name" value="Immunoglobulins"/>
    <property type="match status" value="1"/>
</dbReference>
<proteinExistence type="predicted"/>
<gene>
    <name evidence="2" type="ORF">GCM10009798_13670</name>
</gene>
<evidence type="ECO:0000313" key="2">
    <source>
        <dbReference type="EMBL" id="GAA1955696.1"/>
    </source>
</evidence>
<evidence type="ECO:0000313" key="3">
    <source>
        <dbReference type="Proteomes" id="UP001500571"/>
    </source>
</evidence>
<dbReference type="Pfam" id="PF06439">
    <property type="entry name" value="3keto-disac_hyd"/>
    <property type="match status" value="1"/>
</dbReference>
<feature type="domain" description="3-keto-alpha-glucoside-1,2-lyase/3-keto-2-hydroxy-glucal hydratase" evidence="1">
    <location>
        <begin position="17"/>
        <end position="72"/>
    </location>
</feature>
<dbReference type="EMBL" id="BAAAPB010000001">
    <property type="protein sequence ID" value="GAA1955696.1"/>
    <property type="molecule type" value="Genomic_DNA"/>
</dbReference>
<comment type="caution">
    <text evidence="2">The sequence shown here is derived from an EMBL/GenBank/DDBJ whole genome shotgun (WGS) entry which is preliminary data.</text>
</comment>
<name>A0ABP5C300_9ACTN</name>
<protein>
    <recommendedName>
        <fullName evidence="1">3-keto-alpha-glucoside-1,2-lyase/3-keto-2-hydroxy-glucal hydratase domain-containing protein</fullName>
    </recommendedName>
</protein>
<dbReference type="Proteomes" id="UP001500571">
    <property type="component" value="Unassembled WGS sequence"/>
</dbReference>
<reference evidence="3" key="1">
    <citation type="journal article" date="2019" name="Int. J. Syst. Evol. Microbiol.">
        <title>The Global Catalogue of Microorganisms (GCM) 10K type strain sequencing project: providing services to taxonomists for standard genome sequencing and annotation.</title>
        <authorList>
            <consortium name="The Broad Institute Genomics Platform"/>
            <consortium name="The Broad Institute Genome Sequencing Center for Infectious Disease"/>
            <person name="Wu L."/>
            <person name="Ma J."/>
        </authorList>
    </citation>
    <scope>NUCLEOTIDE SEQUENCE [LARGE SCALE GENOMIC DNA]</scope>
    <source>
        <strain evidence="3">JCM 15309</strain>
    </source>
</reference>
<dbReference type="InterPro" id="IPR013783">
    <property type="entry name" value="Ig-like_fold"/>
</dbReference>
<dbReference type="InterPro" id="IPR010496">
    <property type="entry name" value="AL/BT2_dom"/>
</dbReference>
<dbReference type="Gene3D" id="2.60.120.560">
    <property type="entry name" value="Exo-inulinase, domain 1"/>
    <property type="match status" value="1"/>
</dbReference>
<dbReference type="RefSeq" id="WP_344043735.1">
    <property type="nucleotide sequence ID" value="NZ_BAAAPB010000001.1"/>
</dbReference>
<organism evidence="2 3">
    <name type="scientific">Nocardioides panacihumi</name>
    <dbReference type="NCBI Taxonomy" id="400774"/>
    <lineage>
        <taxon>Bacteria</taxon>
        <taxon>Bacillati</taxon>
        <taxon>Actinomycetota</taxon>
        <taxon>Actinomycetes</taxon>
        <taxon>Propionibacteriales</taxon>
        <taxon>Nocardioidaceae</taxon>
        <taxon>Nocardioides</taxon>
    </lineage>
</organism>
<evidence type="ECO:0000259" key="1">
    <source>
        <dbReference type="Pfam" id="PF06439"/>
    </source>
</evidence>
<sequence>MRSIDPDQRVRRSGPYEHEWNTYLIQVTPSALRVFLNGTLVNTLASDSPLAVDGYIGLENSSTGAVRFKSIQMLPAATVASTTTVKAAPAAVVVKNGRPSVTVAVDAGGTPVTGNVEISVGGVKTATVALVDGTAHTTLPAFASTGTKSITARYVGSDIVEPSTASTSVTVRKAASTLTARVLPRRIVAKKTKATVQIVVRAPGITPTGAVTVKLGSKTVTGTLVNGQALIRLPRFAKPGTVRGTVTYRGDALTDGVTTSVVVKVVKRR</sequence>
<keyword evidence="3" id="KW-1185">Reference proteome</keyword>
<accession>A0ABP5C300</accession>